<protein>
    <submittedName>
        <fullName evidence="3">Uncharacterized protein</fullName>
    </submittedName>
</protein>
<evidence type="ECO:0000256" key="2">
    <source>
        <dbReference type="SAM" id="SignalP"/>
    </source>
</evidence>
<evidence type="ECO:0000313" key="4">
    <source>
        <dbReference type="Proteomes" id="UP000061382"/>
    </source>
</evidence>
<feature type="compositionally biased region" description="Polar residues" evidence="1">
    <location>
        <begin position="46"/>
        <end position="63"/>
    </location>
</feature>
<feature type="signal peptide" evidence="2">
    <location>
        <begin position="1"/>
        <end position="22"/>
    </location>
</feature>
<dbReference type="PROSITE" id="PS51257">
    <property type="entry name" value="PROKAR_LIPOPROTEIN"/>
    <property type="match status" value="1"/>
</dbReference>
<dbReference type="RefSeq" id="WP_062545409.1">
    <property type="nucleotide sequence ID" value="NZ_CP012643.1"/>
</dbReference>
<name>A0A0P0CVR2_9BACT</name>
<gene>
    <name evidence="3" type="ORF">DC20_19675</name>
</gene>
<dbReference type="Proteomes" id="UP000061382">
    <property type="component" value="Chromosome"/>
</dbReference>
<sequence length="63" mass="7024">MKKLLILLFGIFLFGCGNTANEQTEKDIDIQAGDEVRPQLEYESDTVGNNQTDTTSSTVDRNQ</sequence>
<dbReference type="AlphaFoldDB" id="A0A0P0CVR2"/>
<feature type="region of interest" description="Disordered" evidence="1">
    <location>
        <begin position="41"/>
        <end position="63"/>
    </location>
</feature>
<keyword evidence="4" id="KW-1185">Reference proteome</keyword>
<dbReference type="OrthoDB" id="854113at2"/>
<dbReference type="PATRIC" id="fig|512763.3.peg.4319"/>
<reference evidence="3 4" key="1">
    <citation type="submission" date="2015-08" db="EMBL/GenBank/DDBJ databases">
        <title>Complete genome sequence of Rufibacter tibetensis strain 1351t, a radiation-resistant bacterium from tibet plateau.</title>
        <authorList>
            <person name="Dai J."/>
        </authorList>
    </citation>
    <scope>NUCLEOTIDE SEQUENCE [LARGE SCALE GENOMIC DNA]</scope>
    <source>
        <strain evidence="3 4">1351</strain>
    </source>
</reference>
<organism evidence="3 4">
    <name type="scientific">Rufibacter tibetensis</name>
    <dbReference type="NCBI Taxonomy" id="512763"/>
    <lineage>
        <taxon>Bacteria</taxon>
        <taxon>Pseudomonadati</taxon>
        <taxon>Bacteroidota</taxon>
        <taxon>Cytophagia</taxon>
        <taxon>Cytophagales</taxon>
        <taxon>Hymenobacteraceae</taxon>
        <taxon>Rufibacter</taxon>
    </lineage>
</organism>
<dbReference type="EMBL" id="CP012643">
    <property type="protein sequence ID" value="ALJ00797.1"/>
    <property type="molecule type" value="Genomic_DNA"/>
</dbReference>
<evidence type="ECO:0000313" key="3">
    <source>
        <dbReference type="EMBL" id="ALJ00797.1"/>
    </source>
</evidence>
<feature type="chain" id="PRO_5006042939" evidence="2">
    <location>
        <begin position="23"/>
        <end position="63"/>
    </location>
</feature>
<evidence type="ECO:0000256" key="1">
    <source>
        <dbReference type="SAM" id="MobiDB-lite"/>
    </source>
</evidence>
<keyword evidence="2" id="KW-0732">Signal</keyword>
<accession>A0A0P0CVR2</accession>
<dbReference type="KEGG" id="rti:DC20_19675"/>
<proteinExistence type="predicted"/>